<dbReference type="GO" id="GO:0005856">
    <property type="term" value="C:cytoskeleton"/>
    <property type="evidence" value="ECO:0007669"/>
    <property type="project" value="TreeGrafter"/>
</dbReference>
<dbReference type="Proteomes" id="UP000281677">
    <property type="component" value="Unassembled WGS sequence"/>
</dbReference>
<feature type="compositionally biased region" description="Polar residues" evidence="2">
    <location>
        <begin position="1338"/>
        <end position="1350"/>
    </location>
</feature>
<evidence type="ECO:0000256" key="2">
    <source>
        <dbReference type="SAM" id="MobiDB-lite"/>
    </source>
</evidence>
<keyword evidence="1" id="KW-0175">Coiled coil</keyword>
<feature type="region of interest" description="Disordered" evidence="2">
    <location>
        <begin position="1300"/>
        <end position="1374"/>
    </location>
</feature>
<organism evidence="4 5">
    <name type="scientific">Hortaea werneckii</name>
    <name type="common">Black yeast</name>
    <name type="synonym">Cladosporium werneckii</name>
    <dbReference type="NCBI Taxonomy" id="91943"/>
    <lineage>
        <taxon>Eukaryota</taxon>
        <taxon>Fungi</taxon>
        <taxon>Dikarya</taxon>
        <taxon>Ascomycota</taxon>
        <taxon>Pezizomycotina</taxon>
        <taxon>Dothideomycetes</taxon>
        <taxon>Dothideomycetidae</taxon>
        <taxon>Mycosphaerellales</taxon>
        <taxon>Teratosphaeriaceae</taxon>
        <taxon>Hortaea</taxon>
    </lineage>
</organism>
<keyword evidence="3" id="KW-1133">Transmembrane helix</keyword>
<feature type="coiled-coil region" evidence="1">
    <location>
        <begin position="183"/>
        <end position="273"/>
    </location>
</feature>
<feature type="compositionally biased region" description="Pro residues" evidence="2">
    <location>
        <begin position="482"/>
        <end position="495"/>
    </location>
</feature>
<evidence type="ECO:0000256" key="3">
    <source>
        <dbReference type="SAM" id="Phobius"/>
    </source>
</evidence>
<comment type="caution">
    <text evidence="4">The sequence shown here is derived from an EMBL/GenBank/DDBJ whole genome shotgun (WGS) entry which is preliminary data.</text>
</comment>
<name>A0A3M7IIL8_HORWE</name>
<gene>
    <name evidence="4" type="ORF">D0859_10611</name>
</gene>
<dbReference type="EMBL" id="QWIT01000361">
    <property type="protein sequence ID" value="RMZ25335.1"/>
    <property type="molecule type" value="Genomic_DNA"/>
</dbReference>
<dbReference type="PANTHER" id="PTHR47357:SF1">
    <property type="entry name" value="SPINDLE POLE BODY COMPONENT 110"/>
    <property type="match status" value="1"/>
</dbReference>
<accession>A0A3M7IIL8</accession>
<feature type="transmembrane region" description="Helical" evidence="3">
    <location>
        <begin position="553"/>
        <end position="573"/>
    </location>
</feature>
<feature type="compositionally biased region" description="Low complexity" evidence="2">
    <location>
        <begin position="371"/>
        <end position="385"/>
    </location>
</feature>
<dbReference type="OrthoDB" id="3908692at2759"/>
<dbReference type="SUPFAM" id="SSF57997">
    <property type="entry name" value="Tropomyosin"/>
    <property type="match status" value="2"/>
</dbReference>
<evidence type="ECO:0000313" key="5">
    <source>
        <dbReference type="Proteomes" id="UP000281677"/>
    </source>
</evidence>
<proteinExistence type="predicted"/>
<feature type="coiled-coil region" evidence="1">
    <location>
        <begin position="898"/>
        <end position="1212"/>
    </location>
</feature>
<keyword evidence="3" id="KW-0812">Transmembrane</keyword>
<feature type="region of interest" description="Disordered" evidence="2">
    <location>
        <begin position="1476"/>
        <end position="1529"/>
    </location>
</feature>
<evidence type="ECO:0000313" key="4">
    <source>
        <dbReference type="EMBL" id="RMZ25335.1"/>
    </source>
</evidence>
<keyword evidence="3" id="KW-0472">Membrane</keyword>
<feature type="coiled-coil region" evidence="1">
    <location>
        <begin position="643"/>
        <end position="780"/>
    </location>
</feature>
<reference evidence="4 5" key="1">
    <citation type="journal article" date="2018" name="BMC Genomics">
        <title>Genomic evidence for intraspecific hybridization in a clonal and extremely halotolerant yeast.</title>
        <authorList>
            <person name="Gostincar C."/>
            <person name="Stajich J.E."/>
            <person name="Zupancic J."/>
            <person name="Zalar P."/>
            <person name="Gunde-Cimerman N."/>
        </authorList>
    </citation>
    <scope>NUCLEOTIDE SEQUENCE [LARGE SCALE GENOMIC DNA]</scope>
    <source>
        <strain evidence="4 5">EXF-120</strain>
    </source>
</reference>
<dbReference type="Gene3D" id="1.10.287.1490">
    <property type="match status" value="2"/>
</dbReference>
<feature type="compositionally biased region" description="Low complexity" evidence="2">
    <location>
        <begin position="1476"/>
        <end position="1487"/>
    </location>
</feature>
<dbReference type="GO" id="GO:0005200">
    <property type="term" value="F:structural constituent of cytoskeleton"/>
    <property type="evidence" value="ECO:0007669"/>
    <property type="project" value="TreeGrafter"/>
</dbReference>
<feature type="transmembrane region" description="Helical" evidence="3">
    <location>
        <begin position="12"/>
        <end position="32"/>
    </location>
</feature>
<feature type="compositionally biased region" description="Polar residues" evidence="2">
    <location>
        <begin position="423"/>
        <end position="433"/>
    </location>
</feature>
<sequence length="1557" mass="170303">MPFTTLSQDLATLAHIQDFFFAAILILFLLAWKAAPCFEGLLQDPYGDDVPSVFAASQAQIPEQKPTVGDTGAHGRSKDTFAFSGPANIHSQAPIAEKSILELALEAQLQQCETEKAKLLLRLAHAEGDLGALRAQMDRLSGWETELKSQQSDFEKSLDARKRSMERLEQASLASIRERERSVRESEQEMTDFHAELLTLRKELREARSSIGLRDVEIDSLNGDCSKLEGHLTRLQQQTSQQKSTIARLSKSNEEAEKTIQVLTEQKSSAEQGRILATKRATSLAEELQFGVENDRQIRRLKKEKAKLEGEKAGLEKQLARKKAAEAYAEGFNERPAGNRVMIKRLMAQNARLQRALSEKAEVNALEPGRPSVSSAAPVAEESSATAGDAQLKVADDKEPARPSAPSPPPPPPPPPPPAPQVPESSGSAISEQRPSDEDGAQGTSAGASKPPVGIVRPKAKASPFMPQKGKAPRRGGGIENAPPPPPPAPPPPPQQQQQQQQVPASHQREADMDSSAVFAVFLTGLLQLQQWLLDSSASAMAALSSFVSSENVVFFLVALPWFFFIVSLLIALRYGQVTFPAPPPSPPSPAPVSLPDYVKDVDWEMRYGNLDKDNTTLRERCALLEQSILHLQHESRHQRAEIERLGRRLREAHEDLRTYREERRDPTSAAAYVELKDKKDILEARMAKLDRANKDLSKKLADREAAYQDLLAMKDDLQAKKGALGSERRLHQQTQSKVLDLMAECERLDKQLSAAKEAAKDAQRTAESREKALREQRDQARLLDLKARDAAQHQRQLDTKLREQAENGAEELKRTLGERDRTVRELCGRIQTLEEAEKRALDAADSSIRDLTAAREELKDAGRARKFAAVLSERDAAVKKAQGSAEQHQGSGTGDEIQSLKDQLAGVQKDVSSARSASQALETKLQTAESARASASSEVQVLQNKLAGLQEDFTAAQAANHSLQVRLQTAENGNSSSGVEIQTLQNKLASLQKQFSDAQSVNRALQTRVQTAEDGNGSSNGEIQTLQAQLASVQKDLASAQNANQALQTRAETAETGFNSASNEIQALKRQMQGAETTFSNVKDENVRLQREVNEAQKKASDANAENQRLQGIVGQATEINSRYDVAKAKFNEMHANLKAAETETKELRKAEQDLKKRIKDLDGENEQRYHDNSALQLQIKQSNSEYATKLLEKDAQLEEMDQKLVQALRACMNCNHRLHYDQCKNTNCPLSDDYKHQDEWNAGNIEAAQNMASLDAYAGKDLFEQHGVETIDGGLSGSQDPAFDPAFWNVTAGQDLAEGTQSNMPSQEMDTNEGLNDGAQSNVPIRVMDTIEGPDNGTQSSMPSQAMDTNEGLRESTQSKVSNEAMDTSEGLREPVAGLTHEEMEELDRTLDDLIPDTPPTTSANPSNVPGQESIEDLEFAHALHESMARLRKEDPHDQAFKPPALSTFTFGTSAPSLFLESAGPSVSSAAAARSTATARASNTSQPAQNTRARGTKRVARAGSSMPSAAWPTVDVPANTNAPAPPPTHIPGQKTCANCGMWALNQDGQCPGNCF</sequence>
<dbReference type="PRINTS" id="PR00049">
    <property type="entry name" value="WILMSTUMOUR"/>
</dbReference>
<protein>
    <submittedName>
        <fullName evidence="4">Uncharacterized protein</fullName>
    </submittedName>
</protein>
<dbReference type="PANTHER" id="PTHR47357">
    <property type="entry name" value="COP1-INTERACTIVE PROTEIN 1"/>
    <property type="match status" value="1"/>
</dbReference>
<evidence type="ECO:0000256" key="1">
    <source>
        <dbReference type="SAM" id="Coils"/>
    </source>
</evidence>
<dbReference type="VEuPathDB" id="FungiDB:BTJ68_13671"/>
<feature type="region of interest" description="Disordered" evidence="2">
    <location>
        <begin position="362"/>
        <end position="511"/>
    </location>
</feature>
<feature type="compositionally biased region" description="Polar residues" evidence="2">
    <location>
        <begin position="1357"/>
        <end position="1368"/>
    </location>
</feature>
<feature type="compositionally biased region" description="Polar residues" evidence="2">
    <location>
        <begin position="1301"/>
        <end position="1311"/>
    </location>
</feature>
<feature type="compositionally biased region" description="Pro residues" evidence="2">
    <location>
        <begin position="403"/>
        <end position="421"/>
    </location>
</feature>
<feature type="compositionally biased region" description="Low complexity" evidence="2">
    <location>
        <begin position="496"/>
        <end position="505"/>
    </location>
</feature>